<organism evidence="1 2">
    <name type="scientific">Bradyrhizobium ontarionense</name>
    <dbReference type="NCBI Taxonomy" id="2898149"/>
    <lineage>
        <taxon>Bacteria</taxon>
        <taxon>Pseudomonadati</taxon>
        <taxon>Pseudomonadota</taxon>
        <taxon>Alphaproteobacteria</taxon>
        <taxon>Hyphomicrobiales</taxon>
        <taxon>Nitrobacteraceae</taxon>
        <taxon>Bradyrhizobium</taxon>
    </lineage>
</organism>
<dbReference type="RefSeq" id="WP_231327694.1">
    <property type="nucleotide sequence ID" value="NZ_CP088156.1"/>
</dbReference>
<dbReference type="EMBL" id="CP088156">
    <property type="protein sequence ID" value="UFZ08245.1"/>
    <property type="molecule type" value="Genomic_DNA"/>
</dbReference>
<gene>
    <name evidence="1" type="ORF">LQG66_05010</name>
</gene>
<dbReference type="InterPro" id="IPR034660">
    <property type="entry name" value="DinB/YfiT-like"/>
</dbReference>
<dbReference type="Pfam" id="PF09351">
    <property type="entry name" value="DUF1993"/>
    <property type="match status" value="1"/>
</dbReference>
<name>A0ABY3RL70_9BRAD</name>
<dbReference type="Gene3D" id="1.20.120.450">
    <property type="entry name" value="dinb family like domain"/>
    <property type="match status" value="1"/>
</dbReference>
<accession>A0ABY3RL70</accession>
<dbReference type="PANTHER" id="PTHR36922:SF1">
    <property type="entry name" value="DUF1993 DOMAIN-CONTAINING PROTEIN"/>
    <property type="match status" value="1"/>
</dbReference>
<proteinExistence type="predicted"/>
<sequence>MVEASVEVFVPYLRNLSALLDKAAAFAEARQIDPAELLQARLAPDMFTLIRQVCEANRHATIACALLAGQTQPAVAESDTDIAGLKARIAAAVDFVQSVPRDVIAGSGDREVVFTFRSGATRTFSGRSLLLTFSLPQFFFHVTTAYDVLRHAGVPLAKPDYLGPPR</sequence>
<protein>
    <submittedName>
        <fullName evidence="1">DUF1993 domain-containing protein</fullName>
    </submittedName>
</protein>
<evidence type="ECO:0000313" key="1">
    <source>
        <dbReference type="EMBL" id="UFZ08245.1"/>
    </source>
</evidence>
<evidence type="ECO:0000313" key="2">
    <source>
        <dbReference type="Proteomes" id="UP001431010"/>
    </source>
</evidence>
<dbReference type="SUPFAM" id="SSF109854">
    <property type="entry name" value="DinB/YfiT-like putative metalloenzymes"/>
    <property type="match status" value="1"/>
</dbReference>
<keyword evidence="2" id="KW-1185">Reference proteome</keyword>
<dbReference type="InterPro" id="IPR018531">
    <property type="entry name" value="DUF1993"/>
</dbReference>
<dbReference type="PANTHER" id="PTHR36922">
    <property type="entry name" value="BLL2446 PROTEIN"/>
    <property type="match status" value="1"/>
</dbReference>
<dbReference type="Proteomes" id="UP001431010">
    <property type="component" value="Chromosome"/>
</dbReference>
<reference evidence="1" key="1">
    <citation type="journal article" date="2024" name="Antonie Van Leeuwenhoek">
        <title>Bradyrhizobium ontarionense sp. nov., a novel bacterial symbiont isolated from Aeschynomene indica (Indian jointvetch), harbours photosynthesis, nitrogen fixation and nitrous oxide (N2O) reductase genes.</title>
        <authorList>
            <person name="Bromfield E.S.P."/>
            <person name="Cloutier S."/>
        </authorList>
    </citation>
    <scope>NUCLEOTIDE SEQUENCE</scope>
    <source>
        <strain evidence="1">A19</strain>
    </source>
</reference>